<dbReference type="InterPro" id="IPR017441">
    <property type="entry name" value="Protein_kinase_ATP_BS"/>
</dbReference>
<dbReference type="GO" id="GO:0004674">
    <property type="term" value="F:protein serine/threonine kinase activity"/>
    <property type="evidence" value="ECO:0007669"/>
    <property type="project" value="UniProtKB-KW"/>
</dbReference>
<evidence type="ECO:0000256" key="9">
    <source>
        <dbReference type="PROSITE-ProRule" id="PRU10141"/>
    </source>
</evidence>
<sequence length="381" mass="42921">MPNGCRHSFRDELTTKGQRHSFRDELTSRQRRRRLLSFVFESVMGSCLFISWMKGASAQQTLKLNDGVRKVKLYSYKELKAATGDFSLSNRVGGGGFGSVYKGTLKNGTVVAVKVLSSESTQGAKEFLTEITSISDIVHENLVKLYGCCMEGNHRILVYNYLDNNSLAQTLLGAKRNDIRFSWRRRRKICIGVARGLAFLHEEIRPHILHRDIKASNILLDKNLIPKISDFGLARLLPSNATHISTRVAGTLIITNIEALFLNTEDTWHLNMPYAGRISSSEFGENGLQYPDVVDGILILQTWAHYEHGELERIIDSSLTNDLDIKEACRFLKIGLLCTQDASKLRPSMSTVVKMLKSERDVQSEKITHPGLVTDFTKMKI</sequence>
<dbReference type="EC" id="2.7.11.1" evidence="1"/>
<dbReference type="FunFam" id="1.10.510.10:FF:001023">
    <property type="entry name" value="Os07g0541700 protein"/>
    <property type="match status" value="1"/>
</dbReference>
<keyword evidence="5 12" id="KW-0418">Kinase</keyword>
<dbReference type="PROSITE" id="PS50011">
    <property type="entry name" value="PROTEIN_KINASE_DOM"/>
    <property type="match status" value="1"/>
</dbReference>
<dbReference type="Pfam" id="PF07714">
    <property type="entry name" value="PK_Tyr_Ser-Thr"/>
    <property type="match status" value="1"/>
</dbReference>
<dbReference type="STRING" id="1088818.A0A2I0A9Q8"/>
<gene>
    <name evidence="12" type="ORF">AXF42_Ash010172</name>
</gene>
<evidence type="ECO:0000256" key="10">
    <source>
        <dbReference type="RuleBase" id="RU000304"/>
    </source>
</evidence>
<evidence type="ECO:0000256" key="6">
    <source>
        <dbReference type="ARBA" id="ARBA00022840"/>
    </source>
</evidence>
<protein>
    <recommendedName>
        <fullName evidence="1">non-specific serine/threonine protein kinase</fullName>
        <ecNumber evidence="1">2.7.11.1</ecNumber>
    </recommendedName>
</protein>
<accession>A0A2I0A9Q8</accession>
<dbReference type="PROSITE" id="PS00107">
    <property type="entry name" value="PROTEIN_KINASE_ATP"/>
    <property type="match status" value="1"/>
</dbReference>
<dbReference type="PROSITE" id="PS00108">
    <property type="entry name" value="PROTEIN_KINASE_ST"/>
    <property type="match status" value="1"/>
</dbReference>
<dbReference type="GO" id="GO:0106310">
    <property type="term" value="F:protein serine kinase activity"/>
    <property type="evidence" value="ECO:0007669"/>
    <property type="project" value="RHEA"/>
</dbReference>
<dbReference type="EMBL" id="KZ452008">
    <property type="protein sequence ID" value="PKA52276.1"/>
    <property type="molecule type" value="Genomic_DNA"/>
</dbReference>
<name>A0A2I0A9Q8_9ASPA</name>
<keyword evidence="2 10" id="KW-0723">Serine/threonine-protein kinase</keyword>
<comment type="similarity">
    <text evidence="10">Belongs to the protein kinase superfamily.</text>
</comment>
<evidence type="ECO:0000256" key="3">
    <source>
        <dbReference type="ARBA" id="ARBA00022679"/>
    </source>
</evidence>
<dbReference type="InterPro" id="IPR052059">
    <property type="entry name" value="CR_Ser/Thr_kinase"/>
</dbReference>
<dbReference type="SMART" id="SM00220">
    <property type="entry name" value="S_TKc"/>
    <property type="match status" value="1"/>
</dbReference>
<dbReference type="PANTHER" id="PTHR47973">
    <property type="entry name" value="CYSTEINE-RICH RECEPTOR-LIKE PROTEIN KINASE 3"/>
    <property type="match status" value="1"/>
</dbReference>
<keyword evidence="13" id="KW-1185">Reference proteome</keyword>
<dbReference type="InterPro" id="IPR008271">
    <property type="entry name" value="Ser/Thr_kinase_AS"/>
</dbReference>
<evidence type="ECO:0000256" key="4">
    <source>
        <dbReference type="ARBA" id="ARBA00022741"/>
    </source>
</evidence>
<evidence type="ECO:0000256" key="2">
    <source>
        <dbReference type="ARBA" id="ARBA00022527"/>
    </source>
</evidence>
<reference evidence="12 13" key="1">
    <citation type="journal article" date="2017" name="Nature">
        <title>The Apostasia genome and the evolution of orchids.</title>
        <authorList>
            <person name="Zhang G.Q."/>
            <person name="Liu K.W."/>
            <person name="Li Z."/>
            <person name="Lohaus R."/>
            <person name="Hsiao Y.Y."/>
            <person name="Niu S.C."/>
            <person name="Wang J.Y."/>
            <person name="Lin Y.C."/>
            <person name="Xu Q."/>
            <person name="Chen L.J."/>
            <person name="Yoshida K."/>
            <person name="Fujiwara S."/>
            <person name="Wang Z.W."/>
            <person name="Zhang Y.Q."/>
            <person name="Mitsuda N."/>
            <person name="Wang M."/>
            <person name="Liu G.H."/>
            <person name="Pecoraro L."/>
            <person name="Huang H.X."/>
            <person name="Xiao X.J."/>
            <person name="Lin M."/>
            <person name="Wu X.Y."/>
            <person name="Wu W.L."/>
            <person name="Chen Y.Y."/>
            <person name="Chang S.B."/>
            <person name="Sakamoto S."/>
            <person name="Ohme-Takagi M."/>
            <person name="Yagi M."/>
            <person name="Zeng S.J."/>
            <person name="Shen C.Y."/>
            <person name="Yeh C.M."/>
            <person name="Luo Y.B."/>
            <person name="Tsai W.C."/>
            <person name="Van de Peer Y."/>
            <person name="Liu Z.J."/>
        </authorList>
    </citation>
    <scope>NUCLEOTIDE SEQUENCE [LARGE SCALE GENOMIC DNA]</scope>
    <source>
        <strain evidence="13">cv. Shenzhen</strain>
        <tissue evidence="12">Stem</tissue>
    </source>
</reference>
<evidence type="ECO:0000256" key="5">
    <source>
        <dbReference type="ARBA" id="ARBA00022777"/>
    </source>
</evidence>
<organism evidence="12 13">
    <name type="scientific">Apostasia shenzhenica</name>
    <dbReference type="NCBI Taxonomy" id="1088818"/>
    <lineage>
        <taxon>Eukaryota</taxon>
        <taxon>Viridiplantae</taxon>
        <taxon>Streptophyta</taxon>
        <taxon>Embryophyta</taxon>
        <taxon>Tracheophyta</taxon>
        <taxon>Spermatophyta</taxon>
        <taxon>Magnoliopsida</taxon>
        <taxon>Liliopsida</taxon>
        <taxon>Asparagales</taxon>
        <taxon>Orchidaceae</taxon>
        <taxon>Apostasioideae</taxon>
        <taxon>Apostasia</taxon>
    </lineage>
</organism>
<comment type="catalytic activity">
    <reaction evidence="8">
        <text>L-seryl-[protein] + ATP = O-phospho-L-seryl-[protein] + ADP + H(+)</text>
        <dbReference type="Rhea" id="RHEA:17989"/>
        <dbReference type="Rhea" id="RHEA-COMP:9863"/>
        <dbReference type="Rhea" id="RHEA-COMP:11604"/>
        <dbReference type="ChEBI" id="CHEBI:15378"/>
        <dbReference type="ChEBI" id="CHEBI:29999"/>
        <dbReference type="ChEBI" id="CHEBI:30616"/>
        <dbReference type="ChEBI" id="CHEBI:83421"/>
        <dbReference type="ChEBI" id="CHEBI:456216"/>
        <dbReference type="EC" id="2.7.11.1"/>
    </reaction>
</comment>
<dbReference type="OrthoDB" id="4062651at2759"/>
<dbReference type="InterPro" id="IPR011009">
    <property type="entry name" value="Kinase-like_dom_sf"/>
</dbReference>
<evidence type="ECO:0000313" key="12">
    <source>
        <dbReference type="EMBL" id="PKA52276.1"/>
    </source>
</evidence>
<dbReference type="SUPFAM" id="SSF56112">
    <property type="entry name" value="Protein kinase-like (PK-like)"/>
    <property type="match status" value="1"/>
</dbReference>
<feature type="binding site" evidence="9">
    <location>
        <position position="114"/>
    </location>
    <ligand>
        <name>ATP</name>
        <dbReference type="ChEBI" id="CHEBI:30616"/>
    </ligand>
</feature>
<proteinExistence type="inferred from homology"/>
<keyword evidence="12" id="KW-0675">Receptor</keyword>
<dbReference type="Proteomes" id="UP000236161">
    <property type="component" value="Unassembled WGS sequence"/>
</dbReference>
<keyword evidence="6 9" id="KW-0067">ATP-binding</keyword>
<dbReference type="GO" id="GO:0005524">
    <property type="term" value="F:ATP binding"/>
    <property type="evidence" value="ECO:0007669"/>
    <property type="project" value="UniProtKB-UniRule"/>
</dbReference>
<dbReference type="FunFam" id="3.30.200.20:FF:000225">
    <property type="entry name" value="cold-responsive protein kinase 1"/>
    <property type="match status" value="1"/>
</dbReference>
<evidence type="ECO:0000256" key="7">
    <source>
        <dbReference type="ARBA" id="ARBA00047899"/>
    </source>
</evidence>
<comment type="catalytic activity">
    <reaction evidence="7">
        <text>L-threonyl-[protein] + ATP = O-phospho-L-threonyl-[protein] + ADP + H(+)</text>
        <dbReference type="Rhea" id="RHEA:46608"/>
        <dbReference type="Rhea" id="RHEA-COMP:11060"/>
        <dbReference type="Rhea" id="RHEA-COMP:11605"/>
        <dbReference type="ChEBI" id="CHEBI:15378"/>
        <dbReference type="ChEBI" id="CHEBI:30013"/>
        <dbReference type="ChEBI" id="CHEBI:30616"/>
        <dbReference type="ChEBI" id="CHEBI:61977"/>
        <dbReference type="ChEBI" id="CHEBI:456216"/>
        <dbReference type="EC" id="2.7.11.1"/>
    </reaction>
</comment>
<evidence type="ECO:0000313" key="13">
    <source>
        <dbReference type="Proteomes" id="UP000236161"/>
    </source>
</evidence>
<evidence type="ECO:0000259" key="11">
    <source>
        <dbReference type="PROSITE" id="PS50011"/>
    </source>
</evidence>
<feature type="domain" description="Protein kinase" evidence="11">
    <location>
        <begin position="86"/>
        <end position="372"/>
    </location>
</feature>
<evidence type="ECO:0000256" key="1">
    <source>
        <dbReference type="ARBA" id="ARBA00012513"/>
    </source>
</evidence>
<dbReference type="AlphaFoldDB" id="A0A2I0A9Q8"/>
<dbReference type="InterPro" id="IPR001245">
    <property type="entry name" value="Ser-Thr/Tyr_kinase_cat_dom"/>
</dbReference>
<dbReference type="Gene3D" id="1.10.510.10">
    <property type="entry name" value="Transferase(Phosphotransferase) domain 1"/>
    <property type="match status" value="2"/>
</dbReference>
<keyword evidence="3 12" id="KW-0808">Transferase</keyword>
<keyword evidence="4 9" id="KW-0547">Nucleotide-binding</keyword>
<evidence type="ECO:0000256" key="8">
    <source>
        <dbReference type="ARBA" id="ARBA00048679"/>
    </source>
</evidence>
<dbReference type="InterPro" id="IPR000719">
    <property type="entry name" value="Prot_kinase_dom"/>
</dbReference>
<dbReference type="Gene3D" id="3.30.200.20">
    <property type="entry name" value="Phosphorylase Kinase, domain 1"/>
    <property type="match status" value="1"/>
</dbReference>